<organism evidence="1 2">
    <name type="scientific">Photobacterium swingsii</name>
    <dbReference type="NCBI Taxonomy" id="680026"/>
    <lineage>
        <taxon>Bacteria</taxon>
        <taxon>Pseudomonadati</taxon>
        <taxon>Pseudomonadota</taxon>
        <taxon>Gammaproteobacteria</taxon>
        <taxon>Vibrionales</taxon>
        <taxon>Vibrionaceae</taxon>
        <taxon>Photobacterium</taxon>
    </lineage>
</organism>
<sequence length="84" mass="9856">MKSILGKIEEYQEITGLECDNLDRLKLHVKCFHIKSKYLNEQDKLLISKDICRMLKSEFIFCELTTNYDAIDILTEIKSKLSLV</sequence>
<dbReference type="EMBL" id="PYLZ01000010">
    <property type="protein sequence ID" value="PSW22988.1"/>
    <property type="molecule type" value="Genomic_DNA"/>
</dbReference>
<comment type="caution">
    <text evidence="1">The sequence shown here is derived from an EMBL/GenBank/DDBJ whole genome shotgun (WGS) entry which is preliminary data.</text>
</comment>
<evidence type="ECO:0000313" key="1">
    <source>
        <dbReference type="EMBL" id="PSW22988.1"/>
    </source>
</evidence>
<dbReference type="STRING" id="680026.AB733_14170"/>
<dbReference type="Proteomes" id="UP000240481">
    <property type="component" value="Unassembled WGS sequence"/>
</dbReference>
<accession>A0A2T3P3A2</accession>
<dbReference type="AlphaFoldDB" id="A0A2T3P3A2"/>
<gene>
    <name evidence="1" type="ORF">C9I94_17570</name>
</gene>
<proteinExistence type="predicted"/>
<reference evidence="1 2" key="1">
    <citation type="submission" date="2018-01" db="EMBL/GenBank/DDBJ databases">
        <title>Whole genome sequencing of Histamine producing bacteria.</title>
        <authorList>
            <person name="Butler K."/>
        </authorList>
    </citation>
    <scope>NUCLEOTIDE SEQUENCE [LARGE SCALE GENOMIC DNA]</scope>
    <source>
        <strain evidence="1 2">DSM 24669</strain>
    </source>
</reference>
<keyword evidence="2" id="KW-1185">Reference proteome</keyword>
<protein>
    <submittedName>
        <fullName evidence="1">Uncharacterized protein</fullName>
    </submittedName>
</protein>
<evidence type="ECO:0000313" key="2">
    <source>
        <dbReference type="Proteomes" id="UP000240481"/>
    </source>
</evidence>
<name>A0A2T3P3A2_9GAMM</name>